<dbReference type="SUPFAM" id="SSF48264">
    <property type="entry name" value="Cytochrome P450"/>
    <property type="match status" value="1"/>
</dbReference>
<dbReference type="InterPro" id="IPR001128">
    <property type="entry name" value="Cyt_P450"/>
</dbReference>
<evidence type="ECO:0000256" key="9">
    <source>
        <dbReference type="ARBA" id="ARBA00023136"/>
    </source>
</evidence>
<evidence type="ECO:0000256" key="1">
    <source>
        <dbReference type="ARBA" id="ARBA00001971"/>
    </source>
</evidence>
<dbReference type="GO" id="GO:0016705">
    <property type="term" value="F:oxidoreductase activity, acting on paired donors, with incorporation or reduction of molecular oxygen"/>
    <property type="evidence" value="ECO:0007669"/>
    <property type="project" value="InterPro"/>
</dbReference>
<keyword evidence="7" id="KW-0408">Iron</keyword>
<dbReference type="Gene3D" id="1.10.630.10">
    <property type="entry name" value="Cytochrome P450"/>
    <property type="match status" value="1"/>
</dbReference>
<dbReference type="AlphaFoldDB" id="A0A5J4ZER7"/>
<evidence type="ECO:0000256" key="2">
    <source>
        <dbReference type="ARBA" id="ARBA00004370"/>
    </source>
</evidence>
<evidence type="ECO:0000256" key="5">
    <source>
        <dbReference type="ARBA" id="ARBA00022723"/>
    </source>
</evidence>
<dbReference type="PANTHER" id="PTHR47943:SF8">
    <property type="entry name" value="CYTOCHROME P450"/>
    <property type="match status" value="1"/>
</dbReference>
<dbReference type="InterPro" id="IPR036396">
    <property type="entry name" value="Cyt_P450_sf"/>
</dbReference>
<keyword evidence="11" id="KW-1185">Reference proteome</keyword>
<evidence type="ECO:0000256" key="4">
    <source>
        <dbReference type="ARBA" id="ARBA00022617"/>
    </source>
</evidence>
<dbReference type="Pfam" id="PF00067">
    <property type="entry name" value="p450"/>
    <property type="match status" value="1"/>
</dbReference>
<dbReference type="GO" id="GO:0005506">
    <property type="term" value="F:iron ion binding"/>
    <property type="evidence" value="ECO:0007669"/>
    <property type="project" value="InterPro"/>
</dbReference>
<evidence type="ECO:0000256" key="6">
    <source>
        <dbReference type="ARBA" id="ARBA00023002"/>
    </source>
</evidence>
<evidence type="ECO:0000256" key="3">
    <source>
        <dbReference type="ARBA" id="ARBA00010617"/>
    </source>
</evidence>
<dbReference type="GO" id="GO:0016020">
    <property type="term" value="C:membrane"/>
    <property type="evidence" value="ECO:0007669"/>
    <property type="project" value="UniProtKB-SubCell"/>
</dbReference>
<keyword evidence="8" id="KW-0503">Monooxygenase</keyword>
<comment type="similarity">
    <text evidence="3">Belongs to the cytochrome P450 family.</text>
</comment>
<dbReference type="OrthoDB" id="1502412at2759"/>
<keyword evidence="9" id="KW-0472">Membrane</keyword>
<sequence length="222" mass="25734">MKKMCMMELLSAPQLNRLADIRKEEMMKLLETLVRCSEEAVACNLGEEIMIMTNNTICRMAMSTRCSGNANQSKKIREFIEGIQQLVPMMSVGEMLGPLKRFDLLGSGRRLRALLMQYDKLIEEIMMEHEKQRKIIGCKRERNDMMDILLEIYEDESVEVKLSRNDIKAFFLRIMVIMRIRWVMKGQNFKYLPFGGGRRGCPWCSTCIHGVACDDRGVDSML</sequence>
<evidence type="ECO:0000256" key="7">
    <source>
        <dbReference type="ARBA" id="ARBA00023004"/>
    </source>
</evidence>
<name>A0A5J4ZER7_9ASTE</name>
<evidence type="ECO:0000313" key="10">
    <source>
        <dbReference type="EMBL" id="KAA8517015.1"/>
    </source>
</evidence>
<comment type="cofactor">
    <cofactor evidence="1">
        <name>heme</name>
        <dbReference type="ChEBI" id="CHEBI:30413"/>
    </cofactor>
</comment>
<accession>A0A5J4ZER7</accession>
<keyword evidence="6" id="KW-0560">Oxidoreductase</keyword>
<keyword evidence="5" id="KW-0479">Metal-binding</keyword>
<dbReference type="EMBL" id="CM018051">
    <property type="protein sequence ID" value="KAA8517015.1"/>
    <property type="molecule type" value="Genomic_DNA"/>
</dbReference>
<reference evidence="10 11" key="1">
    <citation type="submission" date="2019-09" db="EMBL/GenBank/DDBJ databases">
        <title>A chromosome-level genome assembly of the Chinese tupelo Nyssa sinensis.</title>
        <authorList>
            <person name="Yang X."/>
            <person name="Kang M."/>
            <person name="Yang Y."/>
            <person name="Xiong H."/>
            <person name="Wang M."/>
            <person name="Zhang Z."/>
            <person name="Wang Z."/>
            <person name="Wu H."/>
            <person name="Ma T."/>
            <person name="Liu J."/>
            <person name="Xi Z."/>
        </authorList>
    </citation>
    <scope>NUCLEOTIDE SEQUENCE [LARGE SCALE GENOMIC DNA]</scope>
    <source>
        <strain evidence="10">J267</strain>
        <tissue evidence="10">Leaf</tissue>
    </source>
</reference>
<dbReference type="GO" id="GO:0004497">
    <property type="term" value="F:monooxygenase activity"/>
    <property type="evidence" value="ECO:0007669"/>
    <property type="project" value="UniProtKB-KW"/>
</dbReference>
<comment type="subcellular location">
    <subcellularLocation>
        <location evidence="2">Membrane</location>
    </subcellularLocation>
</comment>
<dbReference type="Proteomes" id="UP000325577">
    <property type="component" value="Linkage Group LG8"/>
</dbReference>
<evidence type="ECO:0000313" key="11">
    <source>
        <dbReference type="Proteomes" id="UP000325577"/>
    </source>
</evidence>
<dbReference type="GO" id="GO:0020037">
    <property type="term" value="F:heme binding"/>
    <property type="evidence" value="ECO:0007669"/>
    <property type="project" value="InterPro"/>
</dbReference>
<gene>
    <name evidence="10" type="ORF">F0562_017167</name>
</gene>
<protein>
    <submittedName>
        <fullName evidence="10">Uncharacterized protein</fullName>
    </submittedName>
</protein>
<keyword evidence="4" id="KW-0349">Heme</keyword>
<organism evidence="10 11">
    <name type="scientific">Nyssa sinensis</name>
    <dbReference type="NCBI Taxonomy" id="561372"/>
    <lineage>
        <taxon>Eukaryota</taxon>
        <taxon>Viridiplantae</taxon>
        <taxon>Streptophyta</taxon>
        <taxon>Embryophyta</taxon>
        <taxon>Tracheophyta</taxon>
        <taxon>Spermatophyta</taxon>
        <taxon>Magnoliopsida</taxon>
        <taxon>eudicotyledons</taxon>
        <taxon>Gunneridae</taxon>
        <taxon>Pentapetalae</taxon>
        <taxon>asterids</taxon>
        <taxon>Cornales</taxon>
        <taxon>Nyssaceae</taxon>
        <taxon>Nyssa</taxon>
    </lineage>
</organism>
<evidence type="ECO:0000256" key="8">
    <source>
        <dbReference type="ARBA" id="ARBA00023033"/>
    </source>
</evidence>
<dbReference type="PANTHER" id="PTHR47943">
    <property type="entry name" value="CYTOCHROME P450 93A3-LIKE"/>
    <property type="match status" value="1"/>
</dbReference>
<proteinExistence type="inferred from homology"/>